<name>A0A1I7Y3B5_9BILA</name>
<feature type="compositionally biased region" description="Polar residues" evidence="5">
    <location>
        <begin position="15"/>
        <end position="26"/>
    </location>
</feature>
<feature type="domain" description="SEC7" evidence="7">
    <location>
        <begin position="225"/>
        <end position="404"/>
    </location>
</feature>
<dbReference type="InterPro" id="IPR001605">
    <property type="entry name" value="PH_dom-spectrin-type"/>
</dbReference>
<evidence type="ECO:0000313" key="8">
    <source>
        <dbReference type="Proteomes" id="UP000095287"/>
    </source>
</evidence>
<dbReference type="PROSITE" id="PS50190">
    <property type="entry name" value="SEC7"/>
    <property type="match status" value="1"/>
</dbReference>
<evidence type="ECO:0000256" key="2">
    <source>
        <dbReference type="ARBA" id="ARBA00022475"/>
    </source>
</evidence>
<dbReference type="SUPFAM" id="SSF48425">
    <property type="entry name" value="Sec7 domain"/>
    <property type="match status" value="1"/>
</dbReference>
<feature type="compositionally biased region" description="Polar residues" evidence="5">
    <location>
        <begin position="136"/>
        <end position="146"/>
    </location>
</feature>
<dbReference type="Gene3D" id="1.10.1000.11">
    <property type="entry name" value="Arf Nucleotide-binding Site Opener,domain 2"/>
    <property type="match status" value="1"/>
</dbReference>
<dbReference type="InterPro" id="IPR000904">
    <property type="entry name" value="Sec7_dom"/>
</dbReference>
<feature type="region of interest" description="Disordered" evidence="5">
    <location>
        <begin position="657"/>
        <end position="688"/>
    </location>
</feature>
<dbReference type="InterPro" id="IPR001849">
    <property type="entry name" value="PH_domain"/>
</dbReference>
<evidence type="ECO:0000256" key="4">
    <source>
        <dbReference type="ARBA" id="ARBA00023136"/>
    </source>
</evidence>
<dbReference type="CDD" id="cd13295">
    <property type="entry name" value="PH_EFA6"/>
    <property type="match status" value="1"/>
</dbReference>
<dbReference type="InterPro" id="IPR023394">
    <property type="entry name" value="Sec7_C_sf"/>
</dbReference>
<feature type="region of interest" description="Disordered" evidence="5">
    <location>
        <begin position="1"/>
        <end position="63"/>
    </location>
</feature>
<feature type="region of interest" description="Disordered" evidence="5">
    <location>
        <begin position="192"/>
        <end position="254"/>
    </location>
</feature>
<dbReference type="GO" id="GO:0032012">
    <property type="term" value="P:regulation of ARF protein signal transduction"/>
    <property type="evidence" value="ECO:0007669"/>
    <property type="project" value="InterPro"/>
</dbReference>
<evidence type="ECO:0000259" key="6">
    <source>
        <dbReference type="PROSITE" id="PS50003"/>
    </source>
</evidence>
<sequence>MAELAAAPLAEVGNRSKSSIPTLQSTPRRDVHGLGPRRLVEDLPPTPSRHDSEESASPAHSVRSPRYEAFVMTGDKMLHINHKISPSYAKVRQDQLPPNMDVNSDSNVRRGMFDDFPSVHKQRRLQKEYAAAIMSSGVQESQSQHILSGKADDMPTPRMENGGSVDGTENKESATSQDWFSSMTVNVEEMANHAPEEATRTVQPSLAPQAGDADASSSLADNYSNSSTSNGADVHTNDDVNRSQPLSRNDDDRELSAVESLAREMFVLDGYTPDDITTILLRRDEYGGKVAIEFMKLFNVGGVRIDAALRLFLEKVALKGESSERARLLKKFSDRYQESNPDIFGSSDKVHALVCALILLNTDLHGNNVSKHMSSREFVNNLAHTEFQYECTLLKTLYSSVKDKPFVWNISKTSSGNRSKDASMCTLTDRINRQQSVLVHPSNMVEYKNGWVMRKALYDSDGKKTPIGRRSWRMLYATVRGLVLYLHKNEKGFQNGTFETYNNCIMLHHCLAEVPHDYKKKQHIFRLRTANLGEYLFQTSSPAEVQKWVDVINYVAAAFSIPVLSAPVSSKPEFFYKPSFPSQTSPHTLYEQLRAHNEKVKEMSDRLEKLRSEAPPLKSRGKVVYDYFYRERYLEGERDRYVTYARILEKKLDISKKTSTVGSRSLCAKDSEDSEDRSSYHEAIVSAK</sequence>
<dbReference type="PROSITE" id="PS50003">
    <property type="entry name" value="PH_DOMAIN"/>
    <property type="match status" value="1"/>
</dbReference>
<organism evidence="8 9">
    <name type="scientific">Steinernema glaseri</name>
    <dbReference type="NCBI Taxonomy" id="37863"/>
    <lineage>
        <taxon>Eukaryota</taxon>
        <taxon>Metazoa</taxon>
        <taxon>Ecdysozoa</taxon>
        <taxon>Nematoda</taxon>
        <taxon>Chromadorea</taxon>
        <taxon>Rhabditida</taxon>
        <taxon>Tylenchina</taxon>
        <taxon>Panagrolaimomorpha</taxon>
        <taxon>Strongyloidoidea</taxon>
        <taxon>Steinernematidae</taxon>
        <taxon>Steinernema</taxon>
    </lineage>
</organism>
<comment type="subcellular location">
    <subcellularLocation>
        <location evidence="1">Cell membrane</location>
    </subcellularLocation>
</comment>
<evidence type="ECO:0000313" key="9">
    <source>
        <dbReference type="WBParaSite" id="L893_g12175.t1"/>
    </source>
</evidence>
<protein>
    <submittedName>
        <fullName evidence="9">PH domain-containing protein</fullName>
    </submittedName>
</protein>
<feature type="domain" description="PH" evidence="6">
    <location>
        <begin position="445"/>
        <end position="557"/>
    </location>
</feature>
<dbReference type="GO" id="GO:0005886">
    <property type="term" value="C:plasma membrane"/>
    <property type="evidence" value="ECO:0007669"/>
    <property type="project" value="UniProtKB-SubCell"/>
</dbReference>
<feature type="compositionally biased region" description="Basic and acidic residues" evidence="5">
    <location>
        <begin position="667"/>
        <end position="680"/>
    </location>
</feature>
<dbReference type="SMART" id="SM00233">
    <property type="entry name" value="PH"/>
    <property type="match status" value="1"/>
</dbReference>
<dbReference type="WBParaSite" id="L893_g12175.t1">
    <property type="protein sequence ID" value="L893_g12175.t1"/>
    <property type="gene ID" value="L893_g12175"/>
</dbReference>
<evidence type="ECO:0000256" key="1">
    <source>
        <dbReference type="ARBA" id="ARBA00004236"/>
    </source>
</evidence>
<dbReference type="SUPFAM" id="SSF50729">
    <property type="entry name" value="PH domain-like"/>
    <property type="match status" value="1"/>
</dbReference>
<reference evidence="9" key="1">
    <citation type="submission" date="2016-11" db="UniProtKB">
        <authorList>
            <consortium name="WormBaseParasite"/>
        </authorList>
    </citation>
    <scope>IDENTIFICATION</scope>
</reference>
<evidence type="ECO:0000256" key="5">
    <source>
        <dbReference type="SAM" id="MobiDB-lite"/>
    </source>
</evidence>
<keyword evidence="3" id="KW-0344">Guanine-nucleotide releasing factor</keyword>
<evidence type="ECO:0000256" key="3">
    <source>
        <dbReference type="ARBA" id="ARBA00022658"/>
    </source>
</evidence>
<dbReference type="InterPro" id="IPR041681">
    <property type="entry name" value="PH_9"/>
</dbReference>
<dbReference type="CDD" id="cd00171">
    <property type="entry name" value="Sec7"/>
    <property type="match status" value="1"/>
</dbReference>
<dbReference type="PRINTS" id="PR00683">
    <property type="entry name" value="SPECTRINPH"/>
</dbReference>
<feature type="compositionally biased region" description="Low complexity" evidence="5">
    <location>
        <begin position="212"/>
        <end position="229"/>
    </location>
</feature>
<keyword evidence="2" id="KW-1003">Cell membrane</keyword>
<dbReference type="AlphaFoldDB" id="A0A1I7Y3B5"/>
<evidence type="ECO:0000259" key="7">
    <source>
        <dbReference type="PROSITE" id="PS50190"/>
    </source>
</evidence>
<accession>A0A1I7Y3B5</accession>
<dbReference type="Gene3D" id="2.30.29.30">
    <property type="entry name" value="Pleckstrin-homology domain (PH domain)/Phosphotyrosine-binding domain (PTB)"/>
    <property type="match status" value="1"/>
</dbReference>
<dbReference type="InterPro" id="IPR011993">
    <property type="entry name" value="PH-like_dom_sf"/>
</dbReference>
<keyword evidence="8" id="KW-1185">Reference proteome</keyword>
<proteinExistence type="predicted"/>
<dbReference type="PANTHER" id="PTHR10663">
    <property type="entry name" value="GUANYL-NUCLEOTIDE EXCHANGE FACTOR"/>
    <property type="match status" value="1"/>
</dbReference>
<dbReference type="SMART" id="SM00222">
    <property type="entry name" value="Sec7"/>
    <property type="match status" value="1"/>
</dbReference>
<dbReference type="Pfam" id="PF15410">
    <property type="entry name" value="PH_9"/>
    <property type="match status" value="1"/>
</dbReference>
<dbReference type="GO" id="GO:0005085">
    <property type="term" value="F:guanyl-nucleotide exchange factor activity"/>
    <property type="evidence" value="ECO:0007669"/>
    <property type="project" value="UniProtKB-KW"/>
</dbReference>
<dbReference type="PANTHER" id="PTHR10663:SF376">
    <property type="entry name" value="PH AND SEC7 DOMAIN-CONTAINING PROTEIN"/>
    <property type="match status" value="1"/>
</dbReference>
<keyword evidence="4" id="KW-0472">Membrane</keyword>
<dbReference type="Pfam" id="PF01369">
    <property type="entry name" value="Sec7"/>
    <property type="match status" value="1"/>
</dbReference>
<dbReference type="GO" id="GO:0005543">
    <property type="term" value="F:phospholipid binding"/>
    <property type="evidence" value="ECO:0007669"/>
    <property type="project" value="InterPro"/>
</dbReference>
<dbReference type="InterPro" id="IPR035999">
    <property type="entry name" value="Sec7_dom_sf"/>
</dbReference>
<feature type="region of interest" description="Disordered" evidence="5">
    <location>
        <begin position="136"/>
        <end position="176"/>
    </location>
</feature>
<dbReference type="Proteomes" id="UP000095287">
    <property type="component" value="Unplaced"/>
</dbReference>
<dbReference type="FunFam" id="2.30.29.30:FF:000267">
    <property type="entry name" value="PH and SEC7 domain-containing protein 4"/>
    <property type="match status" value="1"/>
</dbReference>